<proteinExistence type="predicted"/>
<sequence length="227" mass="24446">MASTTPSVTVEDVINNLQHPKIVEAFLLSPVFVTKLPTNVQLFLRPNYPVLGRADIDQAKLEGEKFTWAIVNERRGTNVASIAAGAIVDLAITDDEFDALDKATSASDFVSFFQDGAMHFRANRQDVGPKDPMYRVFTFALEGGAIAHAADLKVILSNGPRWLAVGVQGGRLTFSRTFGQRSDGKPIAADRPTTTMYGALVSNAFETVITRDAMASLEAARAAAGAR</sequence>
<dbReference type="RefSeq" id="XP_028472234.1">
    <property type="nucleotide sequence ID" value="XM_028619365.1"/>
</dbReference>
<dbReference type="Proteomes" id="UP000279236">
    <property type="component" value="Unassembled WGS sequence"/>
</dbReference>
<accession>A0A427XEC4</accession>
<evidence type="ECO:0000313" key="1">
    <source>
        <dbReference type="EMBL" id="RSH77087.1"/>
    </source>
</evidence>
<reference evidence="1 2" key="1">
    <citation type="submission" date="2018-11" db="EMBL/GenBank/DDBJ databases">
        <title>Genome sequence of Apiotrichum porosum DSM 27194.</title>
        <authorList>
            <person name="Aliyu H."/>
            <person name="Gorte O."/>
            <person name="Ochsenreither K."/>
        </authorList>
    </citation>
    <scope>NUCLEOTIDE SEQUENCE [LARGE SCALE GENOMIC DNA]</scope>
    <source>
        <strain evidence="1 2">DSM 27194</strain>
    </source>
</reference>
<gene>
    <name evidence="1" type="ORF">EHS24_003716</name>
</gene>
<dbReference type="AlphaFoldDB" id="A0A427XEC4"/>
<dbReference type="EMBL" id="RSCE01000018">
    <property type="protein sequence ID" value="RSH77087.1"/>
    <property type="molecule type" value="Genomic_DNA"/>
</dbReference>
<comment type="caution">
    <text evidence="1">The sequence shown here is derived from an EMBL/GenBank/DDBJ whole genome shotgun (WGS) entry which is preliminary data.</text>
</comment>
<protein>
    <submittedName>
        <fullName evidence="1">Uncharacterized protein</fullName>
    </submittedName>
</protein>
<dbReference type="OrthoDB" id="10514218at2759"/>
<evidence type="ECO:0000313" key="2">
    <source>
        <dbReference type="Proteomes" id="UP000279236"/>
    </source>
</evidence>
<name>A0A427XEC4_9TREE</name>
<dbReference type="GeneID" id="39588259"/>
<organism evidence="1 2">
    <name type="scientific">Apiotrichum porosum</name>
    <dbReference type="NCBI Taxonomy" id="105984"/>
    <lineage>
        <taxon>Eukaryota</taxon>
        <taxon>Fungi</taxon>
        <taxon>Dikarya</taxon>
        <taxon>Basidiomycota</taxon>
        <taxon>Agaricomycotina</taxon>
        <taxon>Tremellomycetes</taxon>
        <taxon>Trichosporonales</taxon>
        <taxon>Trichosporonaceae</taxon>
        <taxon>Apiotrichum</taxon>
    </lineage>
</organism>
<keyword evidence="2" id="KW-1185">Reference proteome</keyword>